<keyword evidence="4" id="KW-1185">Reference proteome</keyword>
<evidence type="ECO:0000313" key="4">
    <source>
        <dbReference type="Proteomes" id="UP001375382"/>
    </source>
</evidence>
<dbReference type="InterPro" id="IPR003018">
    <property type="entry name" value="GAF"/>
</dbReference>
<dbReference type="InterPro" id="IPR043128">
    <property type="entry name" value="Rev_trsase/Diguanyl_cyclase"/>
</dbReference>
<dbReference type="PROSITE" id="PS50887">
    <property type="entry name" value="GGDEF"/>
    <property type="match status" value="1"/>
</dbReference>
<dbReference type="InterPro" id="IPR001633">
    <property type="entry name" value="EAL_dom"/>
</dbReference>
<dbReference type="SUPFAM" id="SSF55073">
    <property type="entry name" value="Nucleotide cyclase"/>
    <property type="match status" value="1"/>
</dbReference>
<gene>
    <name evidence="3" type="ORF">MN202_08740</name>
</gene>
<dbReference type="SUPFAM" id="SSF141868">
    <property type="entry name" value="EAL domain-like"/>
    <property type="match status" value="1"/>
</dbReference>
<dbReference type="RefSeq" id="WP_335735727.1">
    <property type="nucleotide sequence ID" value="NZ_JALAAR010000006.1"/>
</dbReference>
<keyword evidence="3" id="KW-0808">Transferase</keyword>
<dbReference type="PROSITE" id="PS50883">
    <property type="entry name" value="EAL"/>
    <property type="match status" value="1"/>
</dbReference>
<dbReference type="NCBIfam" id="TIGR00254">
    <property type="entry name" value="GGDEF"/>
    <property type="match status" value="1"/>
</dbReference>
<dbReference type="SMART" id="SM00065">
    <property type="entry name" value="GAF"/>
    <property type="match status" value="2"/>
</dbReference>
<reference evidence="3 4" key="1">
    <citation type="journal article" date="2023" name="Ecotoxicol. Environ. Saf.">
        <title>Mercury remediation potential of mercury-resistant strain Rheinheimera metallidurans sp. nov. isolated from a municipal waste dumping site.</title>
        <authorList>
            <person name="Yadav V."/>
            <person name="Manjhi A."/>
            <person name="Vadakedath N."/>
        </authorList>
    </citation>
    <scope>NUCLEOTIDE SEQUENCE [LARGE SCALE GENOMIC DNA]</scope>
    <source>
        <strain evidence="3 4">E-49</strain>
    </source>
</reference>
<dbReference type="CDD" id="cd01948">
    <property type="entry name" value="EAL"/>
    <property type="match status" value="1"/>
</dbReference>
<dbReference type="SMART" id="SM00052">
    <property type="entry name" value="EAL"/>
    <property type="match status" value="1"/>
</dbReference>
<organism evidence="3 4">
    <name type="scientific">Rheinheimera muenzenbergensis</name>
    <dbReference type="NCBI Taxonomy" id="1193628"/>
    <lineage>
        <taxon>Bacteria</taxon>
        <taxon>Pseudomonadati</taxon>
        <taxon>Pseudomonadota</taxon>
        <taxon>Gammaproteobacteria</taxon>
        <taxon>Chromatiales</taxon>
        <taxon>Chromatiaceae</taxon>
        <taxon>Rheinheimera</taxon>
    </lineage>
</organism>
<dbReference type="InterPro" id="IPR029016">
    <property type="entry name" value="GAF-like_dom_sf"/>
</dbReference>
<dbReference type="InterPro" id="IPR000160">
    <property type="entry name" value="GGDEF_dom"/>
</dbReference>
<dbReference type="Proteomes" id="UP001375382">
    <property type="component" value="Unassembled WGS sequence"/>
</dbReference>
<feature type="domain" description="EAL" evidence="1">
    <location>
        <begin position="616"/>
        <end position="864"/>
    </location>
</feature>
<accession>A0ABU8C735</accession>
<name>A0ABU8C735_9GAMM</name>
<evidence type="ECO:0000259" key="1">
    <source>
        <dbReference type="PROSITE" id="PS50883"/>
    </source>
</evidence>
<dbReference type="InterPro" id="IPR052155">
    <property type="entry name" value="Biofilm_reg_signaling"/>
</dbReference>
<dbReference type="InterPro" id="IPR029787">
    <property type="entry name" value="Nucleotide_cyclase"/>
</dbReference>
<feature type="domain" description="GGDEF" evidence="2">
    <location>
        <begin position="474"/>
        <end position="607"/>
    </location>
</feature>
<dbReference type="PANTHER" id="PTHR44757:SF2">
    <property type="entry name" value="BIOFILM ARCHITECTURE MAINTENANCE PROTEIN MBAA"/>
    <property type="match status" value="1"/>
</dbReference>
<dbReference type="SMART" id="SM00267">
    <property type="entry name" value="GGDEF"/>
    <property type="match status" value="1"/>
</dbReference>
<dbReference type="Pfam" id="PF00563">
    <property type="entry name" value="EAL"/>
    <property type="match status" value="1"/>
</dbReference>
<dbReference type="SUPFAM" id="SSF55781">
    <property type="entry name" value="GAF domain-like"/>
    <property type="match status" value="2"/>
</dbReference>
<keyword evidence="3" id="KW-0548">Nucleotidyltransferase</keyword>
<sequence>MKGITEPGKQLRQAQIKMRRLTLLAQRYQQAYISQGALLKLSELASTISDMRDFYPAIHSMVAEFLHAENFYVVFYDSDSQQYSPQYFSDEKDQQMIADVPSSAFSSGLTGYVARTAKPLLCDVTQFEKLVADGHIKAQGSPCAHWLGIPLCRGDRVIGVMAIQSYNAEQLYTNTDLLLFNSIGGHTITALDRVKSRELLEDTVRQRTRQLEVINQSLQREIKERTSAEQLQAALYRISELTASSRDMQSFYRAVHQVLSGLMHADNCYIALLDPDKAKLTFPFYLDQYSPPARERPLSRGFTEYVIRCADARLINEQQAIKLVEAGEIKRGMADPTKPGRHSTSWLGAPLLIDQQVIGVIALQSYDKSHSYGDNELNILRFVSQHIAVAIQRKLTTEQQKRHQEELERKVFESTRELRQTNLFLRLQVEERKKAEQKLFFEANHDALTSLANRQMFLQQLKQQYALYKRQPQQSIALLFIDLDRFKLINDTLGHHIGDAFLIEVSKRLQSTVREHDLVARLGGDEFVVLLTSLLHEQDAEEVADRIIERIRQPFLLQGQQVQSGASIGIAYFNTHHSQAEALLRDADAAMYQAKSMGRNRFVIFNETMRERMLQALTMEQVVQQALEQQQFNAIFEPVLCGQARSLLGYEVHTQWQHPQFGPQHDFNQYAADAGLMPQIEQLILQQACQQLNRSDDCSGLMTVRLSTGHLLQPELFDWLKQQVQTVTQKHRLCLAFTERELLQAGNDVSQQLQYLRKQDLRLAIHQFAAETAPMGLLIQQLFDFVKLAPAFCRQLVRNEQRRQLLQMLQTLALHYKFRLLADGVDSPELLNLLLAEGCCFMQGKYVAELISAEQLAKTPSLVFKQLA</sequence>
<dbReference type="InterPro" id="IPR035919">
    <property type="entry name" value="EAL_sf"/>
</dbReference>
<dbReference type="EC" id="2.7.7.65" evidence="3"/>
<evidence type="ECO:0000313" key="3">
    <source>
        <dbReference type="EMBL" id="MEH8017317.1"/>
    </source>
</evidence>
<dbReference type="PANTHER" id="PTHR44757">
    <property type="entry name" value="DIGUANYLATE CYCLASE DGCP"/>
    <property type="match status" value="1"/>
</dbReference>
<protein>
    <submittedName>
        <fullName evidence="3">Diguanylate cyclase</fullName>
        <ecNumber evidence="3">2.7.7.65</ecNumber>
    </submittedName>
</protein>
<dbReference type="Pfam" id="PF00990">
    <property type="entry name" value="GGDEF"/>
    <property type="match status" value="1"/>
</dbReference>
<dbReference type="Gene3D" id="3.20.20.450">
    <property type="entry name" value="EAL domain"/>
    <property type="match status" value="1"/>
</dbReference>
<proteinExistence type="predicted"/>
<dbReference type="CDD" id="cd01949">
    <property type="entry name" value="GGDEF"/>
    <property type="match status" value="1"/>
</dbReference>
<comment type="caution">
    <text evidence="3">The sequence shown here is derived from an EMBL/GenBank/DDBJ whole genome shotgun (WGS) entry which is preliminary data.</text>
</comment>
<dbReference type="Gene3D" id="3.30.70.270">
    <property type="match status" value="1"/>
</dbReference>
<dbReference type="Gene3D" id="3.30.450.40">
    <property type="match status" value="2"/>
</dbReference>
<dbReference type="EMBL" id="JALAAR010000006">
    <property type="protein sequence ID" value="MEH8017317.1"/>
    <property type="molecule type" value="Genomic_DNA"/>
</dbReference>
<dbReference type="GO" id="GO:0052621">
    <property type="term" value="F:diguanylate cyclase activity"/>
    <property type="evidence" value="ECO:0007669"/>
    <property type="project" value="UniProtKB-EC"/>
</dbReference>
<dbReference type="Pfam" id="PF13185">
    <property type="entry name" value="GAF_2"/>
    <property type="match status" value="2"/>
</dbReference>
<evidence type="ECO:0000259" key="2">
    <source>
        <dbReference type="PROSITE" id="PS50887"/>
    </source>
</evidence>